<dbReference type="Proteomes" id="UP000196531">
    <property type="component" value="Unassembled WGS sequence"/>
</dbReference>
<dbReference type="SUPFAM" id="SSF55729">
    <property type="entry name" value="Acyl-CoA N-acyltransferases (Nat)"/>
    <property type="match status" value="1"/>
</dbReference>
<organism evidence="2 3">
    <name type="scientific">Halobacteriovorax marinus</name>
    <dbReference type="NCBI Taxonomy" id="97084"/>
    <lineage>
        <taxon>Bacteria</taxon>
        <taxon>Pseudomonadati</taxon>
        <taxon>Bdellovibrionota</taxon>
        <taxon>Bacteriovoracia</taxon>
        <taxon>Bacteriovoracales</taxon>
        <taxon>Halobacteriovoraceae</taxon>
        <taxon>Halobacteriovorax</taxon>
    </lineage>
</organism>
<dbReference type="EMBL" id="MAAO01000004">
    <property type="protein sequence ID" value="OUR98564.1"/>
    <property type="molecule type" value="Genomic_DNA"/>
</dbReference>
<name>A0A1Y5FEF6_9BACT</name>
<dbReference type="InterPro" id="IPR016181">
    <property type="entry name" value="Acyl_CoA_acyltransferase"/>
</dbReference>
<proteinExistence type="predicted"/>
<sequence length="386" mass="44402">MQLLIEKATLNDVDELLYLYLSVYGEDYPLEVGTKRSVMVSALESPELNCWYLMRCPETKKIAASGIIHLEPVNKIAKLSGVAVHANFRGKSLATKLIAHAVNDVLRVEKKVNSIYATARTISKASQTMLMKNGFIPLGFFPNCRKIKTYETLALLAIFSDDVLEKRKRAEVLPSSISPFLSLVEREVSGKEFSYDHRKCELKKQNSFHDLSSKEGEFEFIFASQFVQKRFDETFKNDKESVFYPFHRPNLIISNMEEGIEIFASFSKKDHYCVIITSNKSITSMGDKFNKMLFAMKEHGIYYVETMVRSDRFDPICFLTENNFLPSAMYPAMREEDGVMQDYVLLTRTMVPLDFSEISIDNSFKPYLDQYAKQWIGMHLNILKVD</sequence>
<dbReference type="PROSITE" id="PS51186">
    <property type="entry name" value="GNAT"/>
    <property type="match status" value="1"/>
</dbReference>
<protein>
    <recommendedName>
        <fullName evidence="1">N-acetyltransferase domain-containing protein</fullName>
    </recommendedName>
</protein>
<accession>A0A1Y5FEF6</accession>
<dbReference type="AlphaFoldDB" id="A0A1Y5FEF6"/>
<evidence type="ECO:0000313" key="2">
    <source>
        <dbReference type="EMBL" id="OUR98564.1"/>
    </source>
</evidence>
<dbReference type="Gene3D" id="3.40.630.30">
    <property type="match status" value="1"/>
</dbReference>
<gene>
    <name evidence="2" type="ORF">A9Q84_03890</name>
</gene>
<evidence type="ECO:0000313" key="3">
    <source>
        <dbReference type="Proteomes" id="UP000196531"/>
    </source>
</evidence>
<reference evidence="3" key="1">
    <citation type="journal article" date="2017" name="Proc. Natl. Acad. Sci. U.S.A.">
        <title>Simulation of Deepwater Horizon oil plume reveals substrate specialization within a complex community of hydrocarbon-degraders.</title>
        <authorList>
            <person name="Hu P."/>
            <person name="Dubinsky E.A."/>
            <person name="Probst A.J."/>
            <person name="Wang J."/>
            <person name="Sieber C.M.K."/>
            <person name="Tom L.M."/>
            <person name="Gardinali P."/>
            <person name="Banfield J.F."/>
            <person name="Atlas R.M."/>
            <person name="Andersen G.L."/>
        </authorList>
    </citation>
    <scope>NUCLEOTIDE SEQUENCE [LARGE SCALE GENOMIC DNA]</scope>
</reference>
<dbReference type="GO" id="GO:0016747">
    <property type="term" value="F:acyltransferase activity, transferring groups other than amino-acyl groups"/>
    <property type="evidence" value="ECO:0007669"/>
    <property type="project" value="InterPro"/>
</dbReference>
<dbReference type="InterPro" id="IPR000182">
    <property type="entry name" value="GNAT_dom"/>
</dbReference>
<dbReference type="Pfam" id="PF00583">
    <property type="entry name" value="Acetyltransf_1"/>
    <property type="match status" value="1"/>
</dbReference>
<dbReference type="CDD" id="cd04301">
    <property type="entry name" value="NAT_SF"/>
    <property type="match status" value="1"/>
</dbReference>
<feature type="domain" description="N-acetyltransferase" evidence="1">
    <location>
        <begin position="3"/>
        <end position="156"/>
    </location>
</feature>
<evidence type="ECO:0000259" key="1">
    <source>
        <dbReference type="PROSITE" id="PS51186"/>
    </source>
</evidence>
<comment type="caution">
    <text evidence="2">The sequence shown here is derived from an EMBL/GenBank/DDBJ whole genome shotgun (WGS) entry which is preliminary data.</text>
</comment>